<evidence type="ECO:0000256" key="1">
    <source>
        <dbReference type="ARBA" id="ARBA00004496"/>
    </source>
</evidence>
<evidence type="ECO:0000256" key="3">
    <source>
        <dbReference type="ARBA" id="ARBA00011738"/>
    </source>
</evidence>
<reference evidence="11" key="1">
    <citation type="journal article" date="2004" name="Environ. Microbiol.">
        <title>The genome of Desulfotalea psychrophila, a sulfate-reducing bacterium from permanently cold Arctic sediments.</title>
        <authorList>
            <person name="Rabus R."/>
            <person name="Ruepp A."/>
            <person name="Frickey T."/>
            <person name="Rattei T."/>
            <person name="Fartmann B."/>
            <person name="Stark M."/>
            <person name="Bauer M."/>
            <person name="Zibat A."/>
            <person name="Lombardot T."/>
            <person name="Becker I."/>
            <person name="Amann J."/>
            <person name="Gellner K."/>
            <person name="Teeling H."/>
            <person name="Leuschner W.D."/>
            <person name="Gloeckner F.-O."/>
            <person name="Lupas A.N."/>
            <person name="Amann R."/>
            <person name="Klenk H.-P."/>
        </authorList>
    </citation>
    <scope>NUCLEOTIDE SEQUENCE [LARGE SCALE GENOMIC DNA]</scope>
    <source>
        <strain evidence="11">DSM 12343 / LSv54</strain>
    </source>
</reference>
<dbReference type="GO" id="GO:0045936">
    <property type="term" value="P:negative regulation of phosphate metabolic process"/>
    <property type="evidence" value="ECO:0007669"/>
    <property type="project" value="InterPro"/>
</dbReference>
<dbReference type="GO" id="GO:0030643">
    <property type="term" value="P:intracellular phosphate ion homeostasis"/>
    <property type="evidence" value="ECO:0007669"/>
    <property type="project" value="InterPro"/>
</dbReference>
<dbReference type="HOGENOM" id="CLU_078518_3_0_7"/>
<evidence type="ECO:0000256" key="5">
    <source>
        <dbReference type="ARBA" id="ARBA00022490"/>
    </source>
</evidence>
<dbReference type="PANTHER" id="PTHR42930">
    <property type="entry name" value="PHOSPHATE-SPECIFIC TRANSPORT SYSTEM ACCESSORY PROTEIN PHOU"/>
    <property type="match status" value="1"/>
</dbReference>
<dbReference type="InterPro" id="IPR038078">
    <property type="entry name" value="PhoU-like_sf"/>
</dbReference>
<feature type="domain" description="PhoU" evidence="9">
    <location>
        <begin position="19"/>
        <end position="105"/>
    </location>
</feature>
<dbReference type="PIRSF" id="PIRSF003107">
    <property type="entry name" value="PhoU"/>
    <property type="match status" value="1"/>
</dbReference>
<dbReference type="GO" id="GO:0006817">
    <property type="term" value="P:phosphate ion transport"/>
    <property type="evidence" value="ECO:0007669"/>
    <property type="project" value="UniProtKB-KW"/>
</dbReference>
<evidence type="ECO:0000313" key="11">
    <source>
        <dbReference type="Proteomes" id="UP000000602"/>
    </source>
</evidence>
<keyword evidence="4 8" id="KW-0813">Transport</keyword>
<protein>
    <recommendedName>
        <fullName evidence="8">Phosphate-specific transport system accessory protein PhoU</fullName>
    </recommendedName>
</protein>
<dbReference type="FunFam" id="1.20.58.220:FF:000004">
    <property type="entry name" value="Phosphate-specific transport system accessory protein PhoU"/>
    <property type="match status" value="1"/>
</dbReference>
<dbReference type="PANTHER" id="PTHR42930:SF3">
    <property type="entry name" value="PHOSPHATE-SPECIFIC TRANSPORT SYSTEM ACCESSORY PROTEIN PHOU"/>
    <property type="match status" value="1"/>
</dbReference>
<keyword evidence="6 8" id="KW-0592">Phosphate transport</keyword>
<dbReference type="SUPFAM" id="SSF109755">
    <property type="entry name" value="PhoU-like"/>
    <property type="match status" value="1"/>
</dbReference>
<comment type="subunit">
    <text evidence="3 8">Homodimer.</text>
</comment>
<evidence type="ECO:0000256" key="7">
    <source>
        <dbReference type="ARBA" id="ARBA00056181"/>
    </source>
</evidence>
<dbReference type="EMBL" id="CR522870">
    <property type="protein sequence ID" value="CAG36613.1"/>
    <property type="molecule type" value="Genomic_DNA"/>
</dbReference>
<evidence type="ECO:0000256" key="8">
    <source>
        <dbReference type="PIRNR" id="PIRNR003107"/>
    </source>
</evidence>
<organism evidence="10 11">
    <name type="scientific">Desulfotalea psychrophila (strain LSv54 / DSM 12343)</name>
    <dbReference type="NCBI Taxonomy" id="177439"/>
    <lineage>
        <taxon>Bacteria</taxon>
        <taxon>Pseudomonadati</taxon>
        <taxon>Thermodesulfobacteriota</taxon>
        <taxon>Desulfobulbia</taxon>
        <taxon>Desulfobulbales</taxon>
        <taxon>Desulfocapsaceae</taxon>
        <taxon>Desulfotalea</taxon>
    </lineage>
</organism>
<dbReference type="InterPro" id="IPR026022">
    <property type="entry name" value="PhoU_dom"/>
</dbReference>
<dbReference type="KEGG" id="dps:DP1884"/>
<keyword evidence="5 8" id="KW-0963">Cytoplasm</keyword>
<feature type="domain" description="PhoU" evidence="9">
    <location>
        <begin position="124"/>
        <end position="207"/>
    </location>
</feature>
<evidence type="ECO:0000256" key="2">
    <source>
        <dbReference type="ARBA" id="ARBA00008107"/>
    </source>
</evidence>
<evidence type="ECO:0000313" key="10">
    <source>
        <dbReference type="EMBL" id="CAG36613.1"/>
    </source>
</evidence>
<dbReference type="NCBIfam" id="TIGR02135">
    <property type="entry name" value="phoU_full"/>
    <property type="match status" value="1"/>
</dbReference>
<dbReference type="eggNOG" id="COG0704">
    <property type="taxonomic scope" value="Bacteria"/>
</dbReference>
<keyword evidence="11" id="KW-1185">Reference proteome</keyword>
<dbReference type="Proteomes" id="UP000000602">
    <property type="component" value="Chromosome"/>
</dbReference>
<proteinExistence type="inferred from homology"/>
<accession>Q6AM12</accession>
<dbReference type="RefSeq" id="WP_011189125.1">
    <property type="nucleotide sequence ID" value="NC_006138.1"/>
</dbReference>
<evidence type="ECO:0000256" key="4">
    <source>
        <dbReference type="ARBA" id="ARBA00022448"/>
    </source>
</evidence>
<dbReference type="AlphaFoldDB" id="Q6AM12"/>
<dbReference type="OrthoDB" id="9814256at2"/>
<evidence type="ECO:0000256" key="6">
    <source>
        <dbReference type="ARBA" id="ARBA00022592"/>
    </source>
</evidence>
<comment type="similarity">
    <text evidence="2 8">Belongs to the PhoU family.</text>
</comment>
<gene>
    <name evidence="10" type="ordered locus">DP1884</name>
</gene>
<dbReference type="InterPro" id="IPR028366">
    <property type="entry name" value="PhoU"/>
</dbReference>
<comment type="function">
    <text evidence="7 8">Plays a role in the regulation of phosphate uptake.</text>
</comment>
<evidence type="ECO:0000259" key="9">
    <source>
        <dbReference type="Pfam" id="PF01895"/>
    </source>
</evidence>
<dbReference type="Pfam" id="PF01895">
    <property type="entry name" value="PhoU"/>
    <property type="match status" value="2"/>
</dbReference>
<dbReference type="GO" id="GO:0005737">
    <property type="term" value="C:cytoplasm"/>
    <property type="evidence" value="ECO:0007669"/>
    <property type="project" value="UniProtKB-SubCell"/>
</dbReference>
<dbReference type="Gene3D" id="1.20.58.220">
    <property type="entry name" value="Phosphate transport system protein phou homolog 2, domain 2"/>
    <property type="match status" value="1"/>
</dbReference>
<dbReference type="STRING" id="177439.DP1884"/>
<name>Q6AM12_DESPS</name>
<comment type="subcellular location">
    <subcellularLocation>
        <location evidence="1 8">Cytoplasm</location>
    </subcellularLocation>
</comment>
<sequence>MVLQDSFQNELIALNCKMMHMSSLVENRVQRATEVIESHNEEAVNSLIRSDYEIDELEVEIEEDCLKLLALYQPVASDLRFIVAVIKINNEMERIADTAVNIGRCVRKISEQQIEVGQTIDYSTMSRIVIEMLKMSIDALVKRDSAKARQVFFLDDDVDALRDSAYKNIKAEFYQGHDCSSALIDVFLVAGYLERIADRATNIAEEVVYLVEGDIVRIS</sequence>